<gene>
    <name evidence="5" type="ORF">SAMN04487969_11973</name>
</gene>
<feature type="domain" description="Tail sheath protein subtilisin-like" evidence="2">
    <location>
        <begin position="186"/>
        <end position="334"/>
    </location>
</feature>
<dbReference type="InterPro" id="IPR020287">
    <property type="entry name" value="Tail_sheath_C"/>
</dbReference>
<organism evidence="5 6">
    <name type="scientific">Paenibacillus algorifonticola</name>
    <dbReference type="NCBI Taxonomy" id="684063"/>
    <lineage>
        <taxon>Bacteria</taxon>
        <taxon>Bacillati</taxon>
        <taxon>Bacillota</taxon>
        <taxon>Bacilli</taxon>
        <taxon>Bacillales</taxon>
        <taxon>Paenibacillaceae</taxon>
        <taxon>Paenibacillus</taxon>
    </lineage>
</organism>
<evidence type="ECO:0000313" key="5">
    <source>
        <dbReference type="EMBL" id="SFF23117.1"/>
    </source>
</evidence>
<evidence type="ECO:0000259" key="4">
    <source>
        <dbReference type="Pfam" id="PF17482"/>
    </source>
</evidence>
<evidence type="ECO:0000256" key="1">
    <source>
        <dbReference type="ARBA" id="ARBA00008005"/>
    </source>
</evidence>
<dbReference type="AlphaFoldDB" id="A0A1I2H2B8"/>
<feature type="domain" description="Tail sheath protein C-terminal" evidence="4">
    <location>
        <begin position="341"/>
        <end position="443"/>
    </location>
</feature>
<dbReference type="Gene3D" id="3.30.360.90">
    <property type="match status" value="1"/>
</dbReference>
<feature type="domain" description="Phage tail sheath protein-like beta-sandwich" evidence="3">
    <location>
        <begin position="99"/>
        <end position="185"/>
    </location>
</feature>
<dbReference type="Gene3D" id="3.40.50.11790">
    <property type="match status" value="1"/>
</dbReference>
<dbReference type="Gene3D" id="3.30.1370.220">
    <property type="match status" value="1"/>
</dbReference>
<accession>A0A1I2H2B8</accession>
<dbReference type="EMBL" id="FONN01000019">
    <property type="protein sequence ID" value="SFF23117.1"/>
    <property type="molecule type" value="Genomic_DNA"/>
</dbReference>
<comment type="similarity">
    <text evidence="1">Belongs to the myoviridae tail sheath protein family.</text>
</comment>
<keyword evidence="6" id="KW-1185">Reference proteome</keyword>
<evidence type="ECO:0000259" key="2">
    <source>
        <dbReference type="Pfam" id="PF04984"/>
    </source>
</evidence>
<dbReference type="InterPro" id="IPR035089">
    <property type="entry name" value="Phage_sheath_subtilisin"/>
</dbReference>
<dbReference type="InterPro" id="IPR035326">
    <property type="entry name" value="Beta_sandwich_Seath"/>
</dbReference>
<reference evidence="6" key="1">
    <citation type="submission" date="2016-10" db="EMBL/GenBank/DDBJ databases">
        <authorList>
            <person name="Varghese N."/>
            <person name="Submissions S."/>
        </authorList>
    </citation>
    <scope>NUCLEOTIDE SEQUENCE [LARGE SCALE GENOMIC DNA]</scope>
    <source>
        <strain evidence="6">CGMCC 1.10223</strain>
    </source>
</reference>
<dbReference type="Gene3D" id="3.30.1490.360">
    <property type="match status" value="1"/>
</dbReference>
<dbReference type="OrthoDB" id="89060at2"/>
<dbReference type="Pfam" id="PF17481">
    <property type="entry name" value="Phage_sheath_domII"/>
    <property type="match status" value="1"/>
</dbReference>
<dbReference type="RefSeq" id="WP_046233673.1">
    <property type="nucleotide sequence ID" value="NZ_FONN01000019.1"/>
</dbReference>
<dbReference type="Pfam" id="PF17482">
    <property type="entry name" value="Phage_sheath_1C"/>
    <property type="match status" value="1"/>
</dbReference>
<evidence type="ECO:0000313" key="6">
    <source>
        <dbReference type="Proteomes" id="UP000183410"/>
    </source>
</evidence>
<proteinExistence type="inferred from homology"/>
<sequence>MAGGTWTTQNKVRPGVYINFKSQAQALGTLGERGVAAFPAPLPWGDPENVIVLEAAEYADKALELIGFRAEDARIRHITAAMSHASKVLLYRLGGTGAVKAKVTVGALMATAKWGGTRGNDLQVVVQANIDNVSAFDVKTLLDGEVLDTQTVTTIADMAANKFIDWSGTGALTASAGASLIGGTDGTASGADFSAALTAFEGKDYNVLGVPLTDSTSKQLAVAYIRRQREDEGKKVAAVLVSYPAADNEGVTSLKNGIITSDGLQVSPEMLLWEVAAMAAAAEVNESLTYRAIPNAVDAFPRLTNTETIAALNNGELVISAANGQAVIEQDINTFKSLTPDKGKAFRKNRVVRVLDSIANDMKRTFDNFYIGKIDNNASGRNLLKGEYISYLDTLTGINAIQNFDSQTDLIVAAGSEADAVLIDLYIQPVDSIEKIYMNVEVK</sequence>
<dbReference type="Gene3D" id="2.60.40.4290">
    <property type="match status" value="1"/>
</dbReference>
<dbReference type="Pfam" id="PF04984">
    <property type="entry name" value="Phage_sheath_1"/>
    <property type="match status" value="1"/>
</dbReference>
<protein>
    <submittedName>
        <fullName evidence="5">Phage tail sheath protein</fullName>
    </submittedName>
</protein>
<name>A0A1I2H2B8_9BACL</name>
<evidence type="ECO:0000259" key="3">
    <source>
        <dbReference type="Pfam" id="PF17481"/>
    </source>
</evidence>
<dbReference type="Proteomes" id="UP000183410">
    <property type="component" value="Unassembled WGS sequence"/>
</dbReference>